<sequence>MRKLALVLVIAAATTRTSHSVLDVEKYEEAPRDDITEFITGDFEPYPFCSAKYAAPCATSYVVELVEIVRDALLTAGDPATVLASVNAGDMNLDGEGFVPFVLNKTSFVVVAHGSNSGFVNEHLDDVMDSLLRIPQYGLAQEIVRKTETRNKWFQYLWPLDETSRATSTPHVGYSVAAGDFVVFAGYAQRTLPRDTYCNPDFNGLCTINNVRSVVGQTLTAALVVESVEQLRTLFNQVTYETTFKEGPYYAFYINYGNNTGNETKAHGADVFIRLPVPEMMDVVGIGHLVDGEALHQTFATAARNGGGWAEYLWRVRATDPDQLKVSFTHGINKFGFESFIGCGVWHRATPETLGPLCGACSSSNLFPCAISNVNALAGHSRMELLTSIGEAEALAKLSNSSSSFKIGEAVIFMHEFSTGACVAHGGEPSFLGNTWEENVGPSAAGLHDELKTFAVSGGGWKAFEVAGAPTAAYIFHVKKWLKEFYVGIALENTPVPMQSCSRKFNSECAENNVHSVVGATQIKINLAHDAAALQAVFDEINGTASALDEENDFFPIVLDNEGMIVAHGSRTDAVGRKLANYLYDAYQATTIGPQIFDDIRAVANQNEGGWFSYKLNEVAVKAFVTTGEYMALGSVEFPERFVVMSSFLDSPAPPQCTLENEATTCPSGSTCEDGYCVCGEYRDAEFTDPASTVELSACRGTKPMEMSCVPNEDSAKVESVKGICRLLFSLSVALTLGNLLGSIVFRNHIVIKASQGPFLALVCFGTLVSSTSIYFFTVDDSEGRRSGPQGNNEEANLACKLQIWCYCVGFVITFGTLFAKLNRVRKIFGNMTKVDARKSGVRNIDMVRTIVMLISVDLVILLAWSISDPVVYARRRESWEPKQAMCTSENGVTFLLLLGTYHIGLLLYGNSVAYRTRGVATVFAESKFLQVAMISNLQVLCLAIPLLILLSNDTGSNMFVRSGTVFLNDLSVQALVFFPKWYFIKFGVPDDGEGGSVAASRAATKSNSSKVGPGPTTSMATSVATSNLAKEKL</sequence>
<keyword evidence="4" id="KW-0297">G-protein coupled receptor</keyword>
<accession>A0ABP0K3N8</accession>
<evidence type="ECO:0000256" key="7">
    <source>
        <dbReference type="ARBA" id="ARBA00023180"/>
    </source>
</evidence>
<evidence type="ECO:0000256" key="1">
    <source>
        <dbReference type="ARBA" id="ARBA00004141"/>
    </source>
</evidence>
<feature type="region of interest" description="Disordered" evidence="9">
    <location>
        <begin position="996"/>
        <end position="1034"/>
    </location>
</feature>
<evidence type="ECO:0000313" key="13">
    <source>
        <dbReference type="EMBL" id="CAK9020769.1"/>
    </source>
</evidence>
<keyword evidence="2 10" id="KW-0812">Transmembrane</keyword>
<feature type="signal peptide" evidence="11">
    <location>
        <begin position="1"/>
        <end position="20"/>
    </location>
</feature>
<reference evidence="13 14" key="1">
    <citation type="submission" date="2024-02" db="EMBL/GenBank/DDBJ databases">
        <authorList>
            <person name="Chen Y."/>
            <person name="Shah S."/>
            <person name="Dougan E. K."/>
            <person name="Thang M."/>
            <person name="Chan C."/>
        </authorList>
    </citation>
    <scope>NUCLEOTIDE SEQUENCE [LARGE SCALE GENOMIC DNA]</scope>
</reference>
<evidence type="ECO:0000256" key="6">
    <source>
        <dbReference type="ARBA" id="ARBA00023170"/>
    </source>
</evidence>
<keyword evidence="11" id="KW-0732">Signal</keyword>
<dbReference type="InterPro" id="IPR017978">
    <property type="entry name" value="GPCR_3_C"/>
</dbReference>
<dbReference type="PRINTS" id="PR01176">
    <property type="entry name" value="GABABRECEPTR"/>
</dbReference>
<comment type="caution">
    <text evidence="13">The sequence shown here is derived from an EMBL/GenBank/DDBJ whole genome shotgun (WGS) entry which is preliminary data.</text>
</comment>
<keyword evidence="14" id="KW-1185">Reference proteome</keyword>
<evidence type="ECO:0000256" key="3">
    <source>
        <dbReference type="ARBA" id="ARBA00022989"/>
    </source>
</evidence>
<dbReference type="Gene3D" id="3.30.450.20">
    <property type="entry name" value="PAS domain"/>
    <property type="match status" value="1"/>
</dbReference>
<dbReference type="PROSITE" id="PS50259">
    <property type="entry name" value="G_PROTEIN_RECEP_F3_4"/>
    <property type="match status" value="1"/>
</dbReference>
<dbReference type="PANTHER" id="PTHR10519">
    <property type="entry name" value="GABA-B RECEPTOR"/>
    <property type="match status" value="1"/>
</dbReference>
<feature type="transmembrane region" description="Helical" evidence="10">
    <location>
        <begin position="892"/>
        <end position="909"/>
    </location>
</feature>
<evidence type="ECO:0000256" key="9">
    <source>
        <dbReference type="SAM" id="MobiDB-lite"/>
    </source>
</evidence>
<evidence type="ECO:0000259" key="12">
    <source>
        <dbReference type="PROSITE" id="PS50259"/>
    </source>
</evidence>
<evidence type="ECO:0000313" key="14">
    <source>
        <dbReference type="Proteomes" id="UP001642464"/>
    </source>
</evidence>
<dbReference type="Pfam" id="PF00003">
    <property type="entry name" value="7tm_3"/>
    <property type="match status" value="1"/>
</dbReference>
<dbReference type="CDD" id="cd15047">
    <property type="entry name" value="7tmC_GABA-B-like"/>
    <property type="match status" value="1"/>
</dbReference>
<keyword evidence="5 10" id="KW-0472">Membrane</keyword>
<protein>
    <submittedName>
        <fullName evidence="13">Gamma-aminobutyric acid type B receptor subunit 2 (GABA-B receptor 2) (GABA-B-R2) (GABA-BR2) (GABABR2) (Gb2) (G-protein coupled receptor 51)</fullName>
    </submittedName>
</protein>
<name>A0ABP0K3N8_9DINO</name>
<dbReference type="PANTHER" id="PTHR10519:SF20">
    <property type="entry name" value="G-PROTEIN COUPLED RECEPTOR 156-RELATED"/>
    <property type="match status" value="1"/>
</dbReference>
<dbReference type="Proteomes" id="UP001642464">
    <property type="component" value="Unassembled WGS sequence"/>
</dbReference>
<keyword evidence="3 10" id="KW-1133">Transmembrane helix</keyword>
<proteinExistence type="predicted"/>
<feature type="transmembrane region" description="Helical" evidence="10">
    <location>
        <begin position="929"/>
        <end position="951"/>
    </location>
</feature>
<keyword evidence="6 13" id="KW-0675">Receptor</keyword>
<feature type="chain" id="PRO_5045705997" evidence="11">
    <location>
        <begin position="21"/>
        <end position="1034"/>
    </location>
</feature>
<gene>
    <name evidence="13" type="ORF">SCF082_LOCUS15046</name>
</gene>
<feature type="domain" description="G-protein coupled receptors family 3 profile" evidence="12">
    <location>
        <begin position="799"/>
        <end position="987"/>
    </location>
</feature>
<evidence type="ECO:0000256" key="11">
    <source>
        <dbReference type="SAM" id="SignalP"/>
    </source>
</evidence>
<keyword evidence="7" id="KW-0325">Glycoprotein</keyword>
<evidence type="ECO:0000256" key="8">
    <source>
        <dbReference type="ARBA" id="ARBA00023224"/>
    </source>
</evidence>
<feature type="transmembrane region" description="Helical" evidence="10">
    <location>
        <begin position="802"/>
        <end position="822"/>
    </location>
</feature>
<keyword evidence="8" id="KW-0807">Transducer</keyword>
<dbReference type="EMBL" id="CAXAMM010009563">
    <property type="protein sequence ID" value="CAK9020769.1"/>
    <property type="molecule type" value="Genomic_DNA"/>
</dbReference>
<evidence type="ECO:0000256" key="2">
    <source>
        <dbReference type="ARBA" id="ARBA00022692"/>
    </source>
</evidence>
<comment type="subcellular location">
    <subcellularLocation>
        <location evidence="1">Membrane</location>
        <topology evidence="1">Multi-pass membrane protein</topology>
    </subcellularLocation>
</comment>
<feature type="transmembrane region" description="Helical" evidence="10">
    <location>
        <begin position="847"/>
        <end position="867"/>
    </location>
</feature>
<feature type="compositionally biased region" description="Polar residues" evidence="9">
    <location>
        <begin position="1004"/>
        <end position="1034"/>
    </location>
</feature>
<dbReference type="InterPro" id="IPR002455">
    <property type="entry name" value="GPCR3_GABA-B"/>
</dbReference>
<evidence type="ECO:0000256" key="5">
    <source>
        <dbReference type="ARBA" id="ARBA00023136"/>
    </source>
</evidence>
<evidence type="ECO:0000256" key="4">
    <source>
        <dbReference type="ARBA" id="ARBA00023040"/>
    </source>
</evidence>
<organism evidence="13 14">
    <name type="scientific">Durusdinium trenchii</name>
    <dbReference type="NCBI Taxonomy" id="1381693"/>
    <lineage>
        <taxon>Eukaryota</taxon>
        <taxon>Sar</taxon>
        <taxon>Alveolata</taxon>
        <taxon>Dinophyceae</taxon>
        <taxon>Suessiales</taxon>
        <taxon>Symbiodiniaceae</taxon>
        <taxon>Durusdinium</taxon>
    </lineage>
</organism>
<feature type="transmembrane region" description="Helical" evidence="10">
    <location>
        <begin position="727"/>
        <end position="746"/>
    </location>
</feature>
<feature type="transmembrane region" description="Helical" evidence="10">
    <location>
        <begin position="758"/>
        <end position="777"/>
    </location>
</feature>
<evidence type="ECO:0000256" key="10">
    <source>
        <dbReference type="SAM" id="Phobius"/>
    </source>
</evidence>